<gene>
    <name evidence="1" type="ORF">CLV96_3275</name>
</gene>
<dbReference type="AlphaFoldDB" id="A0A4R8MQF4"/>
<organism evidence="1 2">
    <name type="scientific">Leptospira meyeri</name>
    <dbReference type="NCBI Taxonomy" id="29508"/>
    <lineage>
        <taxon>Bacteria</taxon>
        <taxon>Pseudomonadati</taxon>
        <taxon>Spirochaetota</taxon>
        <taxon>Spirochaetia</taxon>
        <taxon>Leptospirales</taxon>
        <taxon>Leptospiraceae</taxon>
        <taxon>Leptospira</taxon>
    </lineage>
</organism>
<name>A0A4R8MQF4_LEPME</name>
<accession>A0A4R8MQF4</accession>
<dbReference type="EMBL" id="SORO01000003">
    <property type="protein sequence ID" value="TDY67725.1"/>
    <property type="molecule type" value="Genomic_DNA"/>
</dbReference>
<evidence type="ECO:0000313" key="2">
    <source>
        <dbReference type="Proteomes" id="UP000294684"/>
    </source>
</evidence>
<protein>
    <submittedName>
        <fullName evidence="1">Uncharacterized protein</fullName>
    </submittedName>
</protein>
<proteinExistence type="predicted"/>
<reference evidence="1 2" key="1">
    <citation type="submission" date="2019-03" db="EMBL/GenBank/DDBJ databases">
        <title>Genomic Encyclopedia of Archaeal and Bacterial Type Strains, Phase II (KMG-II): from individual species to whole genera.</title>
        <authorList>
            <person name="Goeker M."/>
        </authorList>
    </citation>
    <scope>NUCLEOTIDE SEQUENCE [LARGE SCALE GENOMIC DNA]</scope>
    <source>
        <strain evidence="1 2">DSM 21537</strain>
    </source>
</reference>
<comment type="caution">
    <text evidence="1">The sequence shown here is derived from an EMBL/GenBank/DDBJ whole genome shotgun (WGS) entry which is preliminary data.</text>
</comment>
<sequence length="60" mass="7091">MNKFGKLFVEADIEFELISINNKPSLIFKKIKEYNLKKNTFFSKFGIIENKRYNAICPKS</sequence>
<evidence type="ECO:0000313" key="1">
    <source>
        <dbReference type="EMBL" id="TDY67725.1"/>
    </source>
</evidence>
<dbReference type="Proteomes" id="UP000294684">
    <property type="component" value="Unassembled WGS sequence"/>
</dbReference>
<keyword evidence="2" id="KW-1185">Reference proteome</keyword>